<accession>A0ABS6I855</accession>
<evidence type="ECO:0000259" key="1">
    <source>
        <dbReference type="Pfam" id="PF02538"/>
    </source>
</evidence>
<dbReference type="InterPro" id="IPR045079">
    <property type="entry name" value="Oxoprolinase-like"/>
</dbReference>
<organism evidence="2 3">
    <name type="scientific">Paenarthrobacter aromaticivorans</name>
    <dbReference type="NCBI Taxonomy" id="2849150"/>
    <lineage>
        <taxon>Bacteria</taxon>
        <taxon>Bacillati</taxon>
        <taxon>Actinomycetota</taxon>
        <taxon>Actinomycetes</taxon>
        <taxon>Micrococcales</taxon>
        <taxon>Micrococcaceae</taxon>
        <taxon>Paenarthrobacter</taxon>
    </lineage>
</organism>
<comment type="caution">
    <text evidence="2">The sequence shown here is derived from an EMBL/GenBank/DDBJ whole genome shotgun (WGS) entry which is preliminary data.</text>
</comment>
<dbReference type="EMBL" id="JAHOPC010000010">
    <property type="protein sequence ID" value="MBU8867794.1"/>
    <property type="molecule type" value="Genomic_DNA"/>
</dbReference>
<dbReference type="InterPro" id="IPR003692">
    <property type="entry name" value="Hydantoinase_B"/>
</dbReference>
<name>A0ABS6I855_9MICC</name>
<dbReference type="Proteomes" id="UP000824166">
    <property type="component" value="Unassembled WGS sequence"/>
</dbReference>
<protein>
    <submittedName>
        <fullName evidence="2">Hydantoinase B/oxoprolinase family protein</fullName>
    </submittedName>
</protein>
<gene>
    <name evidence="2" type="ORF">KSW38_16015</name>
</gene>
<dbReference type="PANTHER" id="PTHR11365">
    <property type="entry name" value="5-OXOPROLINASE RELATED"/>
    <property type="match status" value="1"/>
</dbReference>
<sequence>MSKNFDAIRTAVIANKIDGIVREMTNTLLRSARSAVINSARDFSCVILTAEDELLAAAEGIPVHVFGAQLQAQALRAAHPQLREGDAYLDNNPYVGNSHAADHTILVPVFVDGEHLFTAVTKAHQADIGNSIPTTYHAAAKDVYEEGALIFPTVKVQSDYENVDDVIRMCQNRIRVPSQWYGDYLASVGAARIAERRLKELVAKYGIETVKKFMRDWLDYSEKMMTKAIENLPAAKLHNTGRHDAFLPYLPDGLEIDARIEIKPGEGLIHVDLTHNGPNVDCGLNLTEATTRAAVFSGIFNAIPLRIPKNSGAFRRVVIDMNEGSAVGKPLFPHSCSVATTNVTDRLINCVGAAFAQLGEPYGVAEGAVGVGVGYAVLSGTDRRSGETFVNQVCVTANGGPGSAHADGWVTYGVPCVSGLMYRDSVEVDEVKMPILYKHLRLVADTGGAGKFRGGPSFELAYTPKADPITVIYPCDGQDNPSKGVAGGLHGRTAEAWLEKADGSREKLANTATVVLNPGETIHGFDASGGGYGSPLERDPSLVLTDVLELWETAEHAKTVYGVEIVTTDNGLAVDEAATSRRRAEMAAAN</sequence>
<dbReference type="RefSeq" id="WP_216925915.1">
    <property type="nucleotide sequence ID" value="NZ_JAHOPC010000010.1"/>
</dbReference>
<feature type="domain" description="Hydantoinase B/oxoprolinase" evidence="1">
    <location>
        <begin position="6"/>
        <end position="535"/>
    </location>
</feature>
<reference evidence="2 3" key="1">
    <citation type="submission" date="2021-06" db="EMBL/GenBank/DDBJ databases">
        <authorList>
            <person name="Jeong J.W."/>
        </authorList>
    </citation>
    <scope>NUCLEOTIDE SEQUENCE [LARGE SCALE GENOMIC DNA]</scope>
    <source>
        <strain evidence="2 3">MMS21-TAE1-1</strain>
    </source>
</reference>
<dbReference type="PANTHER" id="PTHR11365:SF23">
    <property type="entry name" value="HYPOTHETICAL 5-OXOPROLINASE (EUROFUNG)-RELATED"/>
    <property type="match status" value="1"/>
</dbReference>
<evidence type="ECO:0000313" key="3">
    <source>
        <dbReference type="Proteomes" id="UP000824166"/>
    </source>
</evidence>
<evidence type="ECO:0000313" key="2">
    <source>
        <dbReference type="EMBL" id="MBU8867794.1"/>
    </source>
</evidence>
<proteinExistence type="predicted"/>
<keyword evidence="3" id="KW-1185">Reference proteome</keyword>
<dbReference type="Pfam" id="PF02538">
    <property type="entry name" value="Hydantoinase_B"/>
    <property type="match status" value="1"/>
</dbReference>